<evidence type="ECO:0000313" key="7">
    <source>
        <dbReference type="EMBL" id="MBA4611611.1"/>
    </source>
</evidence>
<evidence type="ECO:0000259" key="6">
    <source>
        <dbReference type="PROSITE" id="PS51352"/>
    </source>
</evidence>
<dbReference type="Gene3D" id="3.40.30.10">
    <property type="entry name" value="Glutaredoxin"/>
    <property type="match status" value="1"/>
</dbReference>
<gene>
    <name evidence="7" type="ORF">H1W37_08115</name>
</gene>
<reference evidence="7 8" key="1">
    <citation type="submission" date="2020-07" db="EMBL/GenBank/DDBJ databases">
        <authorList>
            <person name="Li M."/>
        </authorList>
    </citation>
    <scope>NUCLEOTIDE SEQUENCE [LARGE SCALE GENOMIC DNA]</scope>
    <source>
        <strain evidence="7 8">DSM 23284</strain>
    </source>
</reference>
<dbReference type="PANTHER" id="PTHR13887">
    <property type="entry name" value="GLUTATHIONE S-TRANSFERASE KAPPA"/>
    <property type="match status" value="1"/>
</dbReference>
<evidence type="ECO:0000313" key="8">
    <source>
        <dbReference type="Proteomes" id="UP000559404"/>
    </source>
</evidence>
<keyword evidence="8" id="KW-1185">Reference proteome</keyword>
<accession>A0A838XRC7</accession>
<feature type="domain" description="Thioredoxin" evidence="6">
    <location>
        <begin position="15"/>
        <end position="246"/>
    </location>
</feature>
<reference evidence="7 8" key="2">
    <citation type="submission" date="2020-08" db="EMBL/GenBank/DDBJ databases">
        <title>Stappia taiwanensis sp. nov., isolated from a coastal thermal spring.</title>
        <authorList>
            <person name="Kampfer P."/>
        </authorList>
    </citation>
    <scope>NUCLEOTIDE SEQUENCE [LARGE SCALE GENOMIC DNA]</scope>
    <source>
        <strain evidence="7 8">DSM 23284</strain>
    </source>
</reference>
<feature type="signal peptide" evidence="5">
    <location>
        <begin position="1"/>
        <end position="25"/>
    </location>
</feature>
<dbReference type="EMBL" id="JACEON010000006">
    <property type="protein sequence ID" value="MBA4611611.1"/>
    <property type="molecule type" value="Genomic_DNA"/>
</dbReference>
<evidence type="ECO:0000256" key="4">
    <source>
        <dbReference type="ARBA" id="ARBA00023284"/>
    </source>
</evidence>
<dbReference type="PROSITE" id="PS51352">
    <property type="entry name" value="THIOREDOXIN_2"/>
    <property type="match status" value="1"/>
</dbReference>
<name>A0A838XRC7_9HYPH</name>
<keyword evidence="4" id="KW-0676">Redox-active center</keyword>
<dbReference type="Pfam" id="PF01323">
    <property type="entry name" value="DSBA"/>
    <property type="match status" value="1"/>
</dbReference>
<comment type="caution">
    <text evidence="7">The sequence shown here is derived from an EMBL/GenBank/DDBJ whole genome shotgun (WGS) entry which is preliminary data.</text>
</comment>
<keyword evidence="2" id="KW-0560">Oxidoreductase</keyword>
<protein>
    <submittedName>
        <fullName evidence="7">DsbA family protein</fullName>
    </submittedName>
</protein>
<dbReference type="Proteomes" id="UP000559404">
    <property type="component" value="Unassembled WGS sequence"/>
</dbReference>
<dbReference type="InterPro" id="IPR036249">
    <property type="entry name" value="Thioredoxin-like_sf"/>
</dbReference>
<proteinExistence type="predicted"/>
<dbReference type="Pfam" id="PF18312">
    <property type="entry name" value="ScsC_N"/>
    <property type="match status" value="1"/>
</dbReference>
<keyword evidence="1 5" id="KW-0732">Signal</keyword>
<dbReference type="SUPFAM" id="SSF52833">
    <property type="entry name" value="Thioredoxin-like"/>
    <property type="match status" value="1"/>
</dbReference>
<feature type="chain" id="PRO_5032497442" evidence="5">
    <location>
        <begin position="26"/>
        <end position="252"/>
    </location>
</feature>
<dbReference type="InterPro" id="IPR013766">
    <property type="entry name" value="Thioredoxin_domain"/>
</dbReference>
<organism evidence="7 8">
    <name type="scientific">Stappia taiwanensis</name>
    <dbReference type="NCBI Taxonomy" id="992267"/>
    <lineage>
        <taxon>Bacteria</taxon>
        <taxon>Pseudomonadati</taxon>
        <taxon>Pseudomonadota</taxon>
        <taxon>Alphaproteobacteria</taxon>
        <taxon>Hyphomicrobiales</taxon>
        <taxon>Stappiaceae</taxon>
        <taxon>Stappia</taxon>
    </lineage>
</organism>
<evidence type="ECO:0000256" key="3">
    <source>
        <dbReference type="ARBA" id="ARBA00023157"/>
    </source>
</evidence>
<dbReference type="AlphaFoldDB" id="A0A838XRC7"/>
<dbReference type="RefSeq" id="WP_181759816.1">
    <property type="nucleotide sequence ID" value="NZ_BMCR01000005.1"/>
</dbReference>
<dbReference type="InterPro" id="IPR041205">
    <property type="entry name" value="ScsC_N"/>
</dbReference>
<dbReference type="GO" id="GO:0016491">
    <property type="term" value="F:oxidoreductase activity"/>
    <property type="evidence" value="ECO:0007669"/>
    <property type="project" value="UniProtKB-KW"/>
</dbReference>
<dbReference type="PANTHER" id="PTHR13887:SF14">
    <property type="entry name" value="DISULFIDE BOND FORMATION PROTEIN D"/>
    <property type="match status" value="1"/>
</dbReference>
<dbReference type="CDD" id="cd03023">
    <property type="entry name" value="DsbA_Com1_like"/>
    <property type="match status" value="1"/>
</dbReference>
<evidence type="ECO:0000256" key="5">
    <source>
        <dbReference type="SAM" id="SignalP"/>
    </source>
</evidence>
<evidence type="ECO:0000256" key="2">
    <source>
        <dbReference type="ARBA" id="ARBA00023002"/>
    </source>
</evidence>
<sequence length="252" mass="27259">MKKLLQTATLALAVTLPALPAPALAEEPLARTDVETIVREYLLANPEVIRDAIKELERREVAAANKARADALNTVSDVLFNSTRQVEIGNPDGDVTLVEFFDYNCGYCKRAMDDMLRLLDEDKNLRIVLKEFPVLGQGSVEAAQVAIAVAAVDSSKYLDFHKVLMGGRGQANRARALDAAKKAGLDIAKVEAAMNNKEVGATVEEVYMLANRLGLTGTPSYVVGKDVIMGAVGYDELKEKISAARNCDESTC</sequence>
<evidence type="ECO:0000256" key="1">
    <source>
        <dbReference type="ARBA" id="ARBA00022729"/>
    </source>
</evidence>
<dbReference type="InterPro" id="IPR001853">
    <property type="entry name" value="DSBA-like_thioredoxin_dom"/>
</dbReference>
<keyword evidence="3" id="KW-1015">Disulfide bond</keyword>